<evidence type="ECO:0000256" key="8">
    <source>
        <dbReference type="SAM" id="Phobius"/>
    </source>
</evidence>
<feature type="transmembrane region" description="Helical" evidence="8">
    <location>
        <begin position="306"/>
        <end position="327"/>
    </location>
</feature>
<keyword evidence="4" id="KW-1003">Cell membrane</keyword>
<keyword evidence="7 8" id="KW-0472">Membrane</keyword>
<evidence type="ECO:0000256" key="3">
    <source>
        <dbReference type="ARBA" id="ARBA00022448"/>
    </source>
</evidence>
<dbReference type="PANTHER" id="PTHR21716">
    <property type="entry name" value="TRANSMEMBRANE PROTEIN"/>
    <property type="match status" value="1"/>
</dbReference>
<comment type="caution">
    <text evidence="9">The sequence shown here is derived from an EMBL/GenBank/DDBJ whole genome shotgun (WGS) entry which is preliminary data.</text>
</comment>
<proteinExistence type="inferred from homology"/>
<evidence type="ECO:0000256" key="7">
    <source>
        <dbReference type="ARBA" id="ARBA00023136"/>
    </source>
</evidence>
<keyword evidence="3" id="KW-0813">Transport</keyword>
<dbReference type="EMBL" id="BSDC01000003">
    <property type="protein sequence ID" value="GLH67909.1"/>
    <property type="molecule type" value="Genomic_DNA"/>
</dbReference>
<keyword evidence="5 8" id="KW-0812">Transmembrane</keyword>
<feature type="transmembrane region" description="Helical" evidence="8">
    <location>
        <begin position="237"/>
        <end position="255"/>
    </location>
</feature>
<evidence type="ECO:0000256" key="6">
    <source>
        <dbReference type="ARBA" id="ARBA00022989"/>
    </source>
</evidence>
<organism evidence="9 10">
    <name type="scientific">Geothrix edaphica</name>
    <dbReference type="NCBI Taxonomy" id="2927976"/>
    <lineage>
        <taxon>Bacteria</taxon>
        <taxon>Pseudomonadati</taxon>
        <taxon>Acidobacteriota</taxon>
        <taxon>Holophagae</taxon>
        <taxon>Holophagales</taxon>
        <taxon>Holophagaceae</taxon>
        <taxon>Geothrix</taxon>
    </lineage>
</organism>
<name>A0ABQ5Q0D6_9BACT</name>
<sequence>MEGRGRIPLRFALAAATALLALWLLRRALAPFFLAMVLAYLLGPLVDGLERRLGRPWSVVAVLSAFVASAVGLLMVLVPWLVDQGERLAASLPRWRQALEAKLLPWFQAHPAWQVRLDRGLEGLDPGLLLRGLRATGGGLLGCFLDLLALILVPLILYYLLLEGPRLVATLRGLAPPRHRERLDRMAGAIHQRLGGYIRGQAAVAAAMALLQGLALTILGVPYAWLVGLVAGVSNAVPYSPYLTALPPALVLAYLDGGRTAHLVTIAVVFLAVQKAEAFYFTPVWVGRASRLHPLEVLLALTAFGFWFGVLGLVFAVPLAVVLKVVAEELLADYRAHPWFGEEA</sequence>
<dbReference type="InterPro" id="IPR002549">
    <property type="entry name" value="AI-2E-like"/>
</dbReference>
<evidence type="ECO:0000313" key="9">
    <source>
        <dbReference type="EMBL" id="GLH67909.1"/>
    </source>
</evidence>
<feature type="transmembrane region" description="Helical" evidence="8">
    <location>
        <begin position="262"/>
        <end position="286"/>
    </location>
</feature>
<evidence type="ECO:0000256" key="4">
    <source>
        <dbReference type="ARBA" id="ARBA00022475"/>
    </source>
</evidence>
<keyword evidence="6 8" id="KW-1133">Transmembrane helix</keyword>
<feature type="transmembrane region" description="Helical" evidence="8">
    <location>
        <begin position="202"/>
        <end position="225"/>
    </location>
</feature>
<evidence type="ECO:0000256" key="5">
    <source>
        <dbReference type="ARBA" id="ARBA00022692"/>
    </source>
</evidence>
<keyword evidence="10" id="KW-1185">Reference proteome</keyword>
<reference evidence="9" key="1">
    <citation type="journal article" date="2023" name="Antonie Van Leeuwenhoek">
        <title>Mesoterricola silvestris gen. nov., sp. nov., Mesoterricola sediminis sp. nov., Geothrix oryzae sp. nov., Geothrix edaphica sp. nov., Geothrix rubra sp. nov., and Geothrix limicola sp. nov., six novel members of Acidobacteriota isolated from soils.</title>
        <authorList>
            <person name="Itoh H."/>
            <person name="Sugisawa Y."/>
            <person name="Mise K."/>
            <person name="Xu Z."/>
            <person name="Kuniyasu M."/>
            <person name="Ushijima N."/>
            <person name="Kawano K."/>
            <person name="Kobayashi E."/>
            <person name="Shiratori Y."/>
            <person name="Masuda Y."/>
            <person name="Senoo K."/>
        </authorList>
    </citation>
    <scope>NUCLEOTIDE SEQUENCE</scope>
    <source>
        <strain evidence="9">Red802</strain>
    </source>
</reference>
<gene>
    <name evidence="9" type="ORF">GETHED_22730</name>
</gene>
<dbReference type="Proteomes" id="UP001165044">
    <property type="component" value="Unassembled WGS sequence"/>
</dbReference>
<feature type="transmembrane region" description="Helical" evidence="8">
    <location>
        <begin position="7"/>
        <end position="25"/>
    </location>
</feature>
<accession>A0ABQ5Q0D6</accession>
<protein>
    <submittedName>
        <fullName evidence="9">AI-2E family transporter</fullName>
    </submittedName>
</protein>
<feature type="transmembrane region" description="Helical" evidence="8">
    <location>
        <begin position="31"/>
        <end position="49"/>
    </location>
</feature>
<evidence type="ECO:0000256" key="1">
    <source>
        <dbReference type="ARBA" id="ARBA00004651"/>
    </source>
</evidence>
<comment type="similarity">
    <text evidence="2">Belongs to the autoinducer-2 exporter (AI-2E) (TC 2.A.86) family.</text>
</comment>
<evidence type="ECO:0000256" key="2">
    <source>
        <dbReference type="ARBA" id="ARBA00009773"/>
    </source>
</evidence>
<dbReference type="Pfam" id="PF01594">
    <property type="entry name" value="AI-2E_transport"/>
    <property type="match status" value="1"/>
</dbReference>
<dbReference type="PANTHER" id="PTHR21716:SF53">
    <property type="entry name" value="PERMEASE PERM-RELATED"/>
    <property type="match status" value="1"/>
</dbReference>
<feature type="transmembrane region" description="Helical" evidence="8">
    <location>
        <begin position="61"/>
        <end position="82"/>
    </location>
</feature>
<evidence type="ECO:0000313" key="10">
    <source>
        <dbReference type="Proteomes" id="UP001165044"/>
    </source>
</evidence>
<feature type="transmembrane region" description="Helical" evidence="8">
    <location>
        <begin position="139"/>
        <end position="162"/>
    </location>
</feature>
<dbReference type="RefSeq" id="WP_285609408.1">
    <property type="nucleotide sequence ID" value="NZ_BSDC01000003.1"/>
</dbReference>
<comment type="subcellular location">
    <subcellularLocation>
        <location evidence="1">Cell membrane</location>
        <topology evidence="1">Multi-pass membrane protein</topology>
    </subcellularLocation>
</comment>